<evidence type="ECO:0000313" key="2">
    <source>
        <dbReference type="Proteomes" id="UP001597520"/>
    </source>
</evidence>
<organism evidence="1 2">
    <name type="scientific">Salibacterium lacus</name>
    <dbReference type="NCBI Taxonomy" id="1898109"/>
    <lineage>
        <taxon>Bacteria</taxon>
        <taxon>Bacillati</taxon>
        <taxon>Bacillota</taxon>
        <taxon>Bacilli</taxon>
        <taxon>Bacillales</taxon>
        <taxon>Bacillaceae</taxon>
    </lineage>
</organism>
<sequence length="62" mass="7294">MLHAEPLDTQRFKLTENGAYVGMLFPMLGRWGYKLYDGYEGTAQTEFEARSHIQERLRRTRG</sequence>
<accession>A0ABW5SXL3</accession>
<evidence type="ECO:0000313" key="1">
    <source>
        <dbReference type="EMBL" id="MFD2704205.1"/>
    </source>
</evidence>
<comment type="caution">
    <text evidence="1">The sequence shown here is derived from an EMBL/GenBank/DDBJ whole genome shotgun (WGS) entry which is preliminary data.</text>
</comment>
<dbReference type="Proteomes" id="UP001597520">
    <property type="component" value="Unassembled WGS sequence"/>
</dbReference>
<protein>
    <recommendedName>
        <fullName evidence="3">Transcriptional regulator</fullName>
    </recommendedName>
</protein>
<dbReference type="EMBL" id="JBHUML010000002">
    <property type="protein sequence ID" value="MFD2704205.1"/>
    <property type="molecule type" value="Genomic_DNA"/>
</dbReference>
<keyword evidence="2" id="KW-1185">Reference proteome</keyword>
<dbReference type="RefSeq" id="WP_380711494.1">
    <property type="nucleotide sequence ID" value="NZ_JBHUML010000002.1"/>
</dbReference>
<reference evidence="2" key="1">
    <citation type="journal article" date="2019" name="Int. J. Syst. Evol. Microbiol.">
        <title>The Global Catalogue of Microorganisms (GCM) 10K type strain sequencing project: providing services to taxonomists for standard genome sequencing and annotation.</title>
        <authorList>
            <consortium name="The Broad Institute Genomics Platform"/>
            <consortium name="The Broad Institute Genome Sequencing Center for Infectious Disease"/>
            <person name="Wu L."/>
            <person name="Ma J."/>
        </authorList>
    </citation>
    <scope>NUCLEOTIDE SEQUENCE [LARGE SCALE GENOMIC DNA]</scope>
    <source>
        <strain evidence="2">KCTC 33792</strain>
    </source>
</reference>
<proteinExistence type="predicted"/>
<name>A0ABW5SXL3_9BACI</name>
<gene>
    <name evidence="1" type="ORF">ACFSUB_01895</name>
</gene>
<evidence type="ECO:0008006" key="3">
    <source>
        <dbReference type="Google" id="ProtNLM"/>
    </source>
</evidence>